<dbReference type="EMBL" id="MORL01000002">
    <property type="protein sequence ID" value="OIN60114.1"/>
    <property type="molecule type" value="Genomic_DNA"/>
</dbReference>
<proteinExistence type="predicted"/>
<comment type="caution">
    <text evidence="2">The sequence shown here is derived from an EMBL/GenBank/DDBJ whole genome shotgun (WGS) entry which is preliminary data.</text>
</comment>
<feature type="region of interest" description="Disordered" evidence="1">
    <location>
        <begin position="90"/>
        <end position="120"/>
    </location>
</feature>
<protein>
    <submittedName>
        <fullName evidence="2">Uncharacterized protein</fullName>
    </submittedName>
</protein>
<evidence type="ECO:0000313" key="2">
    <source>
        <dbReference type="EMBL" id="OIN60114.1"/>
    </source>
</evidence>
<sequence length="120" mass="13566">MKDINEPFPFDRAGRQFKISEVRPRIDQYQKEFPDRATRINAEAFSKEVFDQIFSNESCRGIRIYYGRNEGKPSLILVGIDKHGNDIHRVPDGLKDMPGDDDSGTYGDGMPCPTHCSGGQ</sequence>
<evidence type="ECO:0000256" key="1">
    <source>
        <dbReference type="SAM" id="MobiDB-lite"/>
    </source>
</evidence>
<dbReference type="AlphaFoldDB" id="A0A1S2VMY3"/>
<accession>A0A1S2VMY3</accession>
<dbReference type="OrthoDB" id="661524at2"/>
<evidence type="ECO:0000313" key="3">
    <source>
        <dbReference type="Proteomes" id="UP000181790"/>
    </source>
</evidence>
<keyword evidence="3" id="KW-1185">Reference proteome</keyword>
<reference evidence="2 3" key="1">
    <citation type="submission" date="2016-10" db="EMBL/GenBank/DDBJ databases">
        <title>Arsenicibacter rosenii gen. nov., sp. nov., an efficient arsenic-methylating bacterium isolated from an arsenic-contaminated paddy soil.</title>
        <authorList>
            <person name="Huang K."/>
        </authorList>
    </citation>
    <scope>NUCLEOTIDE SEQUENCE [LARGE SCALE GENOMIC DNA]</scope>
    <source>
        <strain evidence="2 3">SM-1</strain>
    </source>
</reference>
<name>A0A1S2VMY3_9BACT</name>
<organism evidence="2 3">
    <name type="scientific">Arsenicibacter rosenii</name>
    <dbReference type="NCBI Taxonomy" id="1750698"/>
    <lineage>
        <taxon>Bacteria</taxon>
        <taxon>Pseudomonadati</taxon>
        <taxon>Bacteroidota</taxon>
        <taxon>Cytophagia</taxon>
        <taxon>Cytophagales</taxon>
        <taxon>Spirosomataceae</taxon>
        <taxon>Arsenicibacter</taxon>
    </lineage>
</organism>
<gene>
    <name evidence="2" type="ORF">BLX24_04515</name>
</gene>
<dbReference type="Proteomes" id="UP000181790">
    <property type="component" value="Unassembled WGS sequence"/>
</dbReference>
<dbReference type="RefSeq" id="WP_071501909.1">
    <property type="nucleotide sequence ID" value="NZ_MORL01000002.1"/>
</dbReference>